<dbReference type="Gene3D" id="1.10.10.160">
    <property type="match status" value="1"/>
</dbReference>
<dbReference type="InterPro" id="IPR027417">
    <property type="entry name" value="P-loop_NTPase"/>
</dbReference>
<dbReference type="EMBL" id="AUZY01005322">
    <property type="protein sequence ID" value="EQD59476.1"/>
    <property type="molecule type" value="Genomic_DNA"/>
</dbReference>
<sequence length="103" mass="11555">DDLVDAWQLDSWEAYRDVKRLGRKTRLSEAQRAALWSIFAVMRERLAKQGLIIYAALFTRLAAALTARRMAGVAPPFEHVVVDEAQDVSVAQLRFLAALAGDR</sequence>
<evidence type="ECO:0000256" key="4">
    <source>
        <dbReference type="ARBA" id="ARBA00022840"/>
    </source>
</evidence>
<keyword evidence="1" id="KW-0547">Nucleotide-binding</keyword>
<dbReference type="Pfam" id="PF00580">
    <property type="entry name" value="UvrD-helicase"/>
    <property type="match status" value="1"/>
</dbReference>
<dbReference type="GO" id="GO:0004386">
    <property type="term" value="F:helicase activity"/>
    <property type="evidence" value="ECO:0007669"/>
    <property type="project" value="UniProtKB-KW"/>
</dbReference>
<feature type="non-terminal residue" evidence="6">
    <location>
        <position position="103"/>
    </location>
</feature>
<keyword evidence="4" id="KW-0067">ATP-binding</keyword>
<dbReference type="SUPFAM" id="SSF52540">
    <property type="entry name" value="P-loop containing nucleoside triphosphate hydrolases"/>
    <property type="match status" value="1"/>
</dbReference>
<proteinExistence type="predicted"/>
<evidence type="ECO:0000259" key="5">
    <source>
        <dbReference type="Pfam" id="PF00580"/>
    </source>
</evidence>
<evidence type="ECO:0000256" key="3">
    <source>
        <dbReference type="ARBA" id="ARBA00022806"/>
    </source>
</evidence>
<dbReference type="GO" id="GO:0005524">
    <property type="term" value="F:ATP binding"/>
    <property type="evidence" value="ECO:0007669"/>
    <property type="project" value="UniProtKB-KW"/>
</dbReference>
<keyword evidence="2" id="KW-0378">Hydrolase</keyword>
<dbReference type="GO" id="GO:0016787">
    <property type="term" value="F:hydrolase activity"/>
    <property type="evidence" value="ECO:0007669"/>
    <property type="project" value="UniProtKB-KW"/>
</dbReference>
<dbReference type="AlphaFoldDB" id="T1AG42"/>
<evidence type="ECO:0000313" key="6">
    <source>
        <dbReference type="EMBL" id="EQD59476.1"/>
    </source>
</evidence>
<feature type="domain" description="UvrD-like helicase ATP-binding" evidence="5">
    <location>
        <begin position="26"/>
        <end position="102"/>
    </location>
</feature>
<evidence type="ECO:0000256" key="1">
    <source>
        <dbReference type="ARBA" id="ARBA00022741"/>
    </source>
</evidence>
<protein>
    <submittedName>
        <fullName evidence="6">UvrD/REP helicase</fullName>
    </submittedName>
</protein>
<organism evidence="6">
    <name type="scientific">mine drainage metagenome</name>
    <dbReference type="NCBI Taxonomy" id="410659"/>
    <lineage>
        <taxon>unclassified sequences</taxon>
        <taxon>metagenomes</taxon>
        <taxon>ecological metagenomes</taxon>
    </lineage>
</organism>
<reference evidence="6" key="2">
    <citation type="journal article" date="2014" name="ISME J.">
        <title>Microbial stratification in low pH oxic and suboxic macroscopic growths along an acid mine drainage.</title>
        <authorList>
            <person name="Mendez-Garcia C."/>
            <person name="Mesa V."/>
            <person name="Sprenger R.R."/>
            <person name="Richter M."/>
            <person name="Diez M.S."/>
            <person name="Solano J."/>
            <person name="Bargiela R."/>
            <person name="Golyshina O.V."/>
            <person name="Manteca A."/>
            <person name="Ramos J.L."/>
            <person name="Gallego J.R."/>
            <person name="Llorente I."/>
            <person name="Martins Dos Santos V.A."/>
            <person name="Jensen O.N."/>
            <person name="Pelaez A.I."/>
            <person name="Sanchez J."/>
            <person name="Ferrer M."/>
        </authorList>
    </citation>
    <scope>NUCLEOTIDE SEQUENCE</scope>
</reference>
<reference evidence="6" key="1">
    <citation type="submission" date="2013-08" db="EMBL/GenBank/DDBJ databases">
        <authorList>
            <person name="Mendez C."/>
            <person name="Richter M."/>
            <person name="Ferrer M."/>
            <person name="Sanchez J."/>
        </authorList>
    </citation>
    <scope>NUCLEOTIDE SEQUENCE</scope>
</reference>
<name>T1AG42_9ZZZZ</name>
<feature type="non-terminal residue" evidence="6">
    <location>
        <position position="1"/>
    </location>
</feature>
<gene>
    <name evidence="6" type="ORF">B1B_08197</name>
</gene>
<dbReference type="InterPro" id="IPR013986">
    <property type="entry name" value="DExx_box_DNA_helicase_dom_sf"/>
</dbReference>
<dbReference type="Gene3D" id="3.40.50.300">
    <property type="entry name" value="P-loop containing nucleotide triphosphate hydrolases"/>
    <property type="match status" value="1"/>
</dbReference>
<dbReference type="InterPro" id="IPR014016">
    <property type="entry name" value="UvrD-like_ATP-bd"/>
</dbReference>
<keyword evidence="3 6" id="KW-0347">Helicase</keyword>
<comment type="caution">
    <text evidence="6">The sequence shown here is derived from an EMBL/GenBank/DDBJ whole genome shotgun (WGS) entry which is preliminary data.</text>
</comment>
<evidence type="ECO:0000256" key="2">
    <source>
        <dbReference type="ARBA" id="ARBA00022801"/>
    </source>
</evidence>
<accession>T1AG42</accession>